<comment type="subcellular location">
    <subcellularLocation>
        <location evidence="1 7">Cell membrane</location>
        <topology evidence="1 7">Multi-pass membrane protein</topology>
    </subcellularLocation>
</comment>
<evidence type="ECO:0000256" key="5">
    <source>
        <dbReference type="ARBA" id="ARBA00022989"/>
    </source>
</evidence>
<evidence type="ECO:0000256" key="7">
    <source>
        <dbReference type="RuleBase" id="RU003376"/>
    </source>
</evidence>
<keyword evidence="11" id="KW-1185">Reference proteome</keyword>
<dbReference type="RefSeq" id="WP_309901685.1">
    <property type="nucleotide sequence ID" value="NZ_JAVDRF010000004.1"/>
</dbReference>
<name>A0ABU1NDL8_9BURK</name>
<dbReference type="PANTHER" id="PTHR11403">
    <property type="entry name" value="CYTOCHROME C OXIDASE SUBUNIT III"/>
    <property type="match status" value="1"/>
</dbReference>
<dbReference type="Proteomes" id="UP001184230">
    <property type="component" value="Unassembled WGS sequence"/>
</dbReference>
<evidence type="ECO:0000313" key="10">
    <source>
        <dbReference type="EMBL" id="MDR6536560.1"/>
    </source>
</evidence>
<proteinExistence type="inferred from homology"/>
<evidence type="ECO:0000256" key="8">
    <source>
        <dbReference type="SAM" id="Phobius"/>
    </source>
</evidence>
<evidence type="ECO:0000256" key="4">
    <source>
        <dbReference type="ARBA" id="ARBA00022692"/>
    </source>
</evidence>
<protein>
    <submittedName>
        <fullName evidence="10">Heme/copper-type cytochrome/quinol oxidase subunit 3</fullName>
    </submittedName>
</protein>
<keyword evidence="4 7" id="KW-0812">Transmembrane</keyword>
<dbReference type="InterPro" id="IPR035973">
    <property type="entry name" value="Cyt_c_oxidase_su3-like_sf"/>
</dbReference>
<feature type="domain" description="Heme-copper oxidase subunit III family profile" evidence="9">
    <location>
        <begin position="33"/>
        <end position="208"/>
    </location>
</feature>
<gene>
    <name evidence="10" type="ORF">J2739_002333</name>
</gene>
<feature type="transmembrane region" description="Helical" evidence="8">
    <location>
        <begin position="106"/>
        <end position="123"/>
    </location>
</feature>
<organism evidence="10 11">
    <name type="scientific">Variovorax soli</name>
    <dbReference type="NCBI Taxonomy" id="376815"/>
    <lineage>
        <taxon>Bacteria</taxon>
        <taxon>Pseudomonadati</taxon>
        <taxon>Pseudomonadota</taxon>
        <taxon>Betaproteobacteria</taxon>
        <taxon>Burkholderiales</taxon>
        <taxon>Comamonadaceae</taxon>
        <taxon>Variovorax</taxon>
    </lineage>
</organism>
<evidence type="ECO:0000256" key="1">
    <source>
        <dbReference type="ARBA" id="ARBA00004651"/>
    </source>
</evidence>
<evidence type="ECO:0000259" key="9">
    <source>
        <dbReference type="PROSITE" id="PS50253"/>
    </source>
</evidence>
<dbReference type="Gene3D" id="1.20.120.80">
    <property type="entry name" value="Cytochrome c oxidase, subunit III, four-helix bundle"/>
    <property type="match status" value="1"/>
</dbReference>
<dbReference type="Pfam" id="PF00510">
    <property type="entry name" value="COX3"/>
    <property type="match status" value="1"/>
</dbReference>
<dbReference type="PROSITE" id="PS50253">
    <property type="entry name" value="COX3"/>
    <property type="match status" value="1"/>
</dbReference>
<comment type="similarity">
    <text evidence="2 7">Belongs to the cytochrome c oxidase subunit 3 family.</text>
</comment>
<dbReference type="EMBL" id="JAVDRF010000004">
    <property type="protein sequence ID" value="MDR6536560.1"/>
    <property type="molecule type" value="Genomic_DNA"/>
</dbReference>
<evidence type="ECO:0000313" key="11">
    <source>
        <dbReference type="Proteomes" id="UP001184230"/>
    </source>
</evidence>
<dbReference type="InterPro" id="IPR024791">
    <property type="entry name" value="Cyt_c/ubiquinol_Oxase_su3"/>
</dbReference>
<evidence type="ECO:0000256" key="3">
    <source>
        <dbReference type="ARBA" id="ARBA00022475"/>
    </source>
</evidence>
<evidence type="ECO:0000256" key="6">
    <source>
        <dbReference type="ARBA" id="ARBA00023136"/>
    </source>
</evidence>
<dbReference type="PANTHER" id="PTHR11403:SF2">
    <property type="entry name" value="CYTOCHROME BO(3) UBIQUINOL OXIDASE SUBUNIT 3"/>
    <property type="match status" value="1"/>
</dbReference>
<keyword evidence="6 8" id="KW-0472">Membrane</keyword>
<dbReference type="InterPro" id="IPR000298">
    <property type="entry name" value="Cyt_c_oxidase-like_su3"/>
</dbReference>
<sequence length="209" mass="22990">MTEAAVAAAPPAPAASVDVRALPSYGFGACSLMWWGTLGLMLIEGTAFGLAIAMYFFVRTLAAAWPIDAAMPDPVWGTLNTLLLLASLWPNQMAKRAAEARNRPRARFWLCICLLAALAFLVVRALEFGALNVSWHASAYGSVVWLLMGLHTTHLITDTADTAVLAVLLFSGPFDARRFVDVSENAWYWYFVVATWLPIYAVVYWAPRF</sequence>
<dbReference type="SUPFAM" id="SSF81452">
    <property type="entry name" value="Cytochrome c oxidase subunit III-like"/>
    <property type="match status" value="1"/>
</dbReference>
<evidence type="ECO:0000256" key="2">
    <source>
        <dbReference type="ARBA" id="ARBA00010581"/>
    </source>
</evidence>
<feature type="transmembrane region" description="Helical" evidence="8">
    <location>
        <begin position="186"/>
        <end position="206"/>
    </location>
</feature>
<comment type="caution">
    <text evidence="10">The sequence shown here is derived from an EMBL/GenBank/DDBJ whole genome shotgun (WGS) entry which is preliminary data.</text>
</comment>
<dbReference type="InterPro" id="IPR013833">
    <property type="entry name" value="Cyt_c_oxidase_su3_a-hlx"/>
</dbReference>
<keyword evidence="5 8" id="KW-1133">Transmembrane helix</keyword>
<reference evidence="10 11" key="1">
    <citation type="submission" date="2023-07" db="EMBL/GenBank/DDBJ databases">
        <title>Sorghum-associated microbial communities from plants grown in Nebraska, USA.</title>
        <authorList>
            <person name="Schachtman D."/>
        </authorList>
    </citation>
    <scope>NUCLEOTIDE SEQUENCE [LARGE SCALE GENOMIC DNA]</scope>
    <source>
        <strain evidence="10 11">DS1781</strain>
    </source>
</reference>
<accession>A0ABU1NDL8</accession>
<keyword evidence="3" id="KW-1003">Cell membrane</keyword>
<feature type="transmembrane region" description="Helical" evidence="8">
    <location>
        <begin position="155"/>
        <end position="174"/>
    </location>
</feature>